<gene>
    <name evidence="3" type="ORF">ANIMEMIM_00221</name>
</gene>
<evidence type="ECO:0000313" key="3">
    <source>
        <dbReference type="EMBL" id="CAD6491769.1"/>
    </source>
</evidence>
<keyword evidence="1" id="KW-0175">Coiled coil</keyword>
<evidence type="ECO:0000256" key="1">
    <source>
        <dbReference type="SAM" id="Coils"/>
    </source>
</evidence>
<dbReference type="EMBL" id="CAJHIM010000014">
    <property type="protein sequence ID" value="CAD6491769.1"/>
    <property type="molecule type" value="Genomic_DNA"/>
</dbReference>
<feature type="coiled-coil region" evidence="1">
    <location>
        <begin position="320"/>
        <end position="347"/>
    </location>
</feature>
<reference evidence="3" key="1">
    <citation type="submission" date="2020-10" db="EMBL/GenBank/DDBJ databases">
        <authorList>
            <person name="Hahn C.J."/>
            <person name="Laso-Perez R."/>
            <person name="Vulcano F."/>
            <person name="Vaziourakis K.-M."/>
            <person name="Stokke R."/>
            <person name="Steen I.H."/>
            <person name="Teske A."/>
            <person name="Boetius A."/>
            <person name="Liebeke M."/>
            <person name="Amann R."/>
            <person name="Knittel K."/>
        </authorList>
    </citation>
    <scope>NUCLEOTIDE SEQUENCE</scope>
    <source>
        <strain evidence="3">Gfbio:e3339647-f889-4370-9287-4fb5cb688e4c:AG393N10_GoMArc1</strain>
    </source>
</reference>
<accession>A0A811T8G7</accession>
<keyword evidence="2" id="KW-0472">Membrane</keyword>
<dbReference type="AlphaFoldDB" id="A0A811T8G7"/>
<evidence type="ECO:0000313" key="4">
    <source>
        <dbReference type="Proteomes" id="UP000637195"/>
    </source>
</evidence>
<feature type="transmembrane region" description="Helical" evidence="2">
    <location>
        <begin position="6"/>
        <end position="23"/>
    </location>
</feature>
<keyword evidence="2" id="KW-1133">Transmembrane helix</keyword>
<keyword evidence="2" id="KW-0812">Transmembrane</keyword>
<proteinExistence type="predicted"/>
<organism evidence="3 4">
    <name type="scientific">Candidatus Argoarchaeum ethanivorans</name>
    <dbReference type="NCBI Taxonomy" id="2608793"/>
    <lineage>
        <taxon>Archaea</taxon>
        <taxon>Methanobacteriati</taxon>
        <taxon>Methanobacteriota</taxon>
        <taxon>Stenosarchaea group</taxon>
        <taxon>Methanomicrobia</taxon>
        <taxon>Methanosarcinales</taxon>
        <taxon>Methanosarcinales incertae sedis</taxon>
        <taxon>GOM Arc I cluster</taxon>
        <taxon>Candidatus Argoarchaeum</taxon>
    </lineage>
</organism>
<evidence type="ECO:0000256" key="2">
    <source>
        <dbReference type="SAM" id="Phobius"/>
    </source>
</evidence>
<dbReference type="Proteomes" id="UP000637195">
    <property type="component" value="Unassembled WGS sequence"/>
</dbReference>
<name>A0A811T8G7_9EURY</name>
<sequence length="471" mass="55288">MVVEIVLGVFGVIGTVIALISRYEKRKAIKTEFEKMQKERKSFVETSIIKINNEFEPVTIYKANNYEFKLNGYTVSLKTGESLIIPYSLPDAFEYLMISGWGFASKDGKHMGNLNSKEELGRFIFLNIDQEPIKELKIVQPSWGECKLNKSCRKCDNPECIKFLDTNPDPAYGGDPSIEEVREKGILGKIKSFYENIHTHWIDLNIYVWALKIPPDAKYIKIALKKQNLTHISLNIAEIQLATKEEYAGIKEALKEEIQSPTIKYDTEVKQLLEIYQKLRNKEKPSGGDNLWLWKFADEYIENDIYRASKLLKYALIIENDLKEWKKEKVEKLMEKLKEKVERENDVQSCVLLSHFYGFKVKFYPEQKEEYKKKEAVYIEKAGDMIEEIREENEARYKDELMNLQWRCYESATRKYDEVLDIKKELEIRVKLNQVFERITERHPFASPIIDNAFENFNKTTNILKNTGLLR</sequence>
<comment type="caution">
    <text evidence="3">The sequence shown here is derived from an EMBL/GenBank/DDBJ whole genome shotgun (WGS) entry which is preliminary data.</text>
</comment>
<protein>
    <submittedName>
        <fullName evidence="3">Uncharacterized protein</fullName>
    </submittedName>
</protein>